<dbReference type="NCBIfam" id="NF010626">
    <property type="entry name" value="PRK14019.1"/>
    <property type="match status" value="1"/>
</dbReference>
<dbReference type="AlphaFoldDB" id="A0A2T3M5U3"/>
<feature type="binding site" evidence="14">
    <location>
        <position position="28"/>
    </location>
    <ligand>
        <name>Mg(2+)</name>
        <dbReference type="ChEBI" id="CHEBI:18420"/>
        <label>1</label>
    </ligand>
</feature>
<gene>
    <name evidence="14 16" type="primary">ribB</name>
    <name evidence="16" type="ORF">CTM89_18175</name>
</gene>
<keyword evidence="13 14" id="KW-0456">Lyase</keyword>
<feature type="domain" description="GTP cyclohydrolase II" evidence="15">
    <location>
        <begin position="208"/>
        <end position="362"/>
    </location>
</feature>
<evidence type="ECO:0000313" key="17">
    <source>
        <dbReference type="Proteomes" id="UP000240410"/>
    </source>
</evidence>
<dbReference type="InterPro" id="IPR000422">
    <property type="entry name" value="DHBP_synthase_RibB"/>
</dbReference>
<name>A0A2T3M5U3_PHOLE</name>
<protein>
    <recommendedName>
        <fullName evidence="8 14">3,4-dihydroxy-2-butanone 4-phosphate synthase</fullName>
        <shortName evidence="14">DHBP synthase</shortName>
        <ecNumber evidence="7 14">4.1.99.12</ecNumber>
    </recommendedName>
</protein>
<dbReference type="GO" id="GO:0008686">
    <property type="term" value="F:3,4-dihydroxy-2-butanone-4-phosphate synthase activity"/>
    <property type="evidence" value="ECO:0007669"/>
    <property type="project" value="UniProtKB-UniRule"/>
</dbReference>
<dbReference type="NCBIfam" id="TIGR00506">
    <property type="entry name" value="ribB"/>
    <property type="match status" value="1"/>
</dbReference>
<evidence type="ECO:0000256" key="5">
    <source>
        <dbReference type="ARBA" id="ARBA00005520"/>
    </source>
</evidence>
<dbReference type="PIRSF" id="PIRSF001259">
    <property type="entry name" value="RibA"/>
    <property type="match status" value="1"/>
</dbReference>
<sequence>MALSSAKEIIDDIRQGRMVILMDDESRENEGDLIIASEMVTPEAINFMATHGRGLICLTLSKARCKTLNLPLMVQGNNDNFSTPFTISIEAANDVTTGISASDRAKTVLAAVAPNAKSTDIVMPGHIFPLMAQDGGVLIRAGHTEAGCDVARLAGLEPSSVIVEILNEDGSMARRPQLEIFAEKHGLKLGTIADLIEYRTQQESHIERISEYELNTEYGIFTLVTYRDTIDNQAHFALCKGEIQAKAATLVRVHVKDTLKDILQVGLSQWSLEAAMQRIQTEDGVLVIISQQESPKTLFEKLDMHAKEQPNSPHSGIVQSRNIGLGSQILADLGVKKIRLLSNSNQGYRALSGFGLEVVEYIYD</sequence>
<evidence type="ECO:0000256" key="9">
    <source>
        <dbReference type="ARBA" id="ARBA00022619"/>
    </source>
</evidence>
<evidence type="ECO:0000313" key="16">
    <source>
        <dbReference type="EMBL" id="PSV87274.1"/>
    </source>
</evidence>
<comment type="similarity">
    <text evidence="6">In the C-terminal section; belongs to the GTP cyclohydrolase II family.</text>
</comment>
<feature type="site" description="Essential for catalytic activity" evidence="14">
    <location>
        <position position="164"/>
    </location>
</feature>
<evidence type="ECO:0000256" key="8">
    <source>
        <dbReference type="ARBA" id="ARBA00018836"/>
    </source>
</evidence>
<feature type="site" description="Essential for catalytic activity" evidence="14">
    <location>
        <position position="126"/>
    </location>
</feature>
<keyword evidence="11 14" id="KW-0460">Magnesium</keyword>
<dbReference type="PANTHER" id="PTHR21327:SF34">
    <property type="entry name" value="3,4-DIHYDROXY-2-BUTANONE 4-PHOSPHATE SYNTHASE"/>
    <property type="match status" value="1"/>
</dbReference>
<dbReference type="OrthoDB" id="9793111at2"/>
<comment type="function">
    <text evidence="3 14">Catalyzes the conversion of D-ribulose 5-phosphate to formate and 3,4-dihydroxy-2-butanone 4-phosphate.</text>
</comment>
<dbReference type="FunFam" id="3.90.870.10:FF:000001">
    <property type="entry name" value="Riboflavin biosynthesis protein RibBA"/>
    <property type="match status" value="1"/>
</dbReference>
<dbReference type="InterPro" id="IPR017945">
    <property type="entry name" value="DHBP_synth_RibB-like_a/b_dom"/>
</dbReference>
<dbReference type="GO" id="GO:0003935">
    <property type="term" value="F:GTP cyclohydrolase II activity"/>
    <property type="evidence" value="ECO:0007669"/>
    <property type="project" value="TreeGrafter"/>
</dbReference>
<accession>A0A2T3M5U3</accession>
<dbReference type="SUPFAM" id="SSF142695">
    <property type="entry name" value="RibA-like"/>
    <property type="match status" value="1"/>
</dbReference>
<dbReference type="Gene3D" id="3.40.50.10990">
    <property type="entry name" value="GTP cyclohydrolase II"/>
    <property type="match status" value="1"/>
</dbReference>
<keyword evidence="9 14" id="KW-0686">Riboflavin biosynthesis</keyword>
<reference evidence="16 17" key="1">
    <citation type="submission" date="2018-03" db="EMBL/GenBank/DDBJ databases">
        <title>Whole genome sequencing of Histamine producing bacteria.</title>
        <authorList>
            <person name="Butler K."/>
        </authorList>
    </citation>
    <scope>NUCLEOTIDE SEQUENCE [LARGE SCALE GENOMIC DNA]</scope>
    <source>
        <strain evidence="16 17">ATCC 33979</strain>
    </source>
</reference>
<evidence type="ECO:0000256" key="2">
    <source>
        <dbReference type="ARBA" id="ARBA00001936"/>
    </source>
</evidence>
<dbReference type="InterPro" id="IPR032677">
    <property type="entry name" value="GTP_cyclohydro_II"/>
</dbReference>
<comment type="caution">
    <text evidence="16">The sequence shown here is derived from an EMBL/GenBank/DDBJ whole genome shotgun (WGS) entry which is preliminary data.</text>
</comment>
<feature type="binding site" evidence="14">
    <location>
        <position position="143"/>
    </location>
    <ligand>
        <name>Mg(2+)</name>
        <dbReference type="ChEBI" id="CHEBI:18420"/>
        <label>2</label>
    </ligand>
</feature>
<evidence type="ECO:0000256" key="3">
    <source>
        <dbReference type="ARBA" id="ARBA00002284"/>
    </source>
</evidence>
<dbReference type="SUPFAM" id="SSF55821">
    <property type="entry name" value="YrdC/RibB"/>
    <property type="match status" value="1"/>
</dbReference>
<evidence type="ECO:0000256" key="6">
    <source>
        <dbReference type="ARBA" id="ARBA00008976"/>
    </source>
</evidence>
<comment type="cofactor">
    <cofactor evidence="2">
        <name>Mn(2+)</name>
        <dbReference type="ChEBI" id="CHEBI:29035"/>
    </cofactor>
</comment>
<dbReference type="PANTHER" id="PTHR21327">
    <property type="entry name" value="GTP CYCLOHYDROLASE II-RELATED"/>
    <property type="match status" value="1"/>
</dbReference>
<keyword evidence="16" id="KW-0378">Hydrolase</keyword>
<dbReference type="EMBL" id="PYOJ01000031">
    <property type="protein sequence ID" value="PSV87274.1"/>
    <property type="molecule type" value="Genomic_DNA"/>
</dbReference>
<keyword evidence="12 14" id="KW-0464">Manganese</keyword>
<dbReference type="GO" id="GO:0005829">
    <property type="term" value="C:cytosol"/>
    <property type="evidence" value="ECO:0007669"/>
    <property type="project" value="TreeGrafter"/>
</dbReference>
<dbReference type="GO" id="GO:0030145">
    <property type="term" value="F:manganese ion binding"/>
    <property type="evidence" value="ECO:0007669"/>
    <property type="project" value="UniProtKB-UniRule"/>
</dbReference>
<organism evidence="16 17">
    <name type="scientific">Photobacterium leiognathi</name>
    <dbReference type="NCBI Taxonomy" id="553611"/>
    <lineage>
        <taxon>Bacteria</taxon>
        <taxon>Pseudomonadati</taxon>
        <taxon>Pseudomonadota</taxon>
        <taxon>Gammaproteobacteria</taxon>
        <taxon>Vibrionales</taxon>
        <taxon>Vibrionaceae</taxon>
        <taxon>Photobacterium</taxon>
    </lineage>
</organism>
<dbReference type="Gene3D" id="3.90.870.10">
    <property type="entry name" value="DHBP synthase"/>
    <property type="match status" value="1"/>
</dbReference>
<dbReference type="InterPro" id="IPR036144">
    <property type="entry name" value="RibA-like_sf"/>
</dbReference>
<evidence type="ECO:0000259" key="15">
    <source>
        <dbReference type="Pfam" id="PF00925"/>
    </source>
</evidence>
<evidence type="ECO:0000256" key="7">
    <source>
        <dbReference type="ARBA" id="ARBA00012153"/>
    </source>
</evidence>
<dbReference type="Proteomes" id="UP000240410">
    <property type="component" value="Unassembled WGS sequence"/>
</dbReference>
<dbReference type="EC" id="4.1.99.12" evidence="7 14"/>
<comment type="catalytic activity">
    <reaction evidence="1 14">
        <text>D-ribulose 5-phosphate = (2S)-2-hydroxy-3-oxobutyl phosphate + formate + H(+)</text>
        <dbReference type="Rhea" id="RHEA:18457"/>
        <dbReference type="ChEBI" id="CHEBI:15378"/>
        <dbReference type="ChEBI" id="CHEBI:15740"/>
        <dbReference type="ChEBI" id="CHEBI:58121"/>
        <dbReference type="ChEBI" id="CHEBI:58830"/>
        <dbReference type="EC" id="4.1.99.12"/>
    </reaction>
</comment>
<comment type="subunit">
    <text evidence="14">Homodimer.</text>
</comment>
<feature type="binding site" evidence="14">
    <location>
        <begin position="27"/>
        <end position="28"/>
    </location>
    <ligand>
        <name>D-ribulose 5-phosphate</name>
        <dbReference type="ChEBI" id="CHEBI:58121"/>
    </ligand>
</feature>
<evidence type="ECO:0000256" key="4">
    <source>
        <dbReference type="ARBA" id="ARBA00004904"/>
    </source>
</evidence>
<dbReference type="Pfam" id="PF00926">
    <property type="entry name" value="DHBP_synthase"/>
    <property type="match status" value="1"/>
</dbReference>
<comment type="pathway">
    <text evidence="4 14">Cofactor biosynthesis; riboflavin biosynthesis; 2-hydroxy-3-oxobutyl phosphate from D-ribulose 5-phosphate: step 1/1.</text>
</comment>
<evidence type="ECO:0000256" key="14">
    <source>
        <dbReference type="HAMAP-Rule" id="MF_00180"/>
    </source>
</evidence>
<evidence type="ECO:0000256" key="11">
    <source>
        <dbReference type="ARBA" id="ARBA00022842"/>
    </source>
</evidence>
<evidence type="ECO:0000256" key="13">
    <source>
        <dbReference type="ARBA" id="ARBA00023239"/>
    </source>
</evidence>
<feature type="binding site" evidence="14">
    <location>
        <position position="32"/>
    </location>
    <ligand>
        <name>D-ribulose 5-phosphate</name>
        <dbReference type="ChEBI" id="CHEBI:58121"/>
    </ligand>
</feature>
<keyword evidence="10 14" id="KW-0479">Metal-binding</keyword>
<dbReference type="RefSeq" id="WP_045071470.1">
    <property type="nucleotide sequence ID" value="NZ_JZSL01000061.1"/>
</dbReference>
<comment type="similarity">
    <text evidence="5">In the N-terminal section; belongs to the DHBP synthase family.</text>
</comment>
<evidence type="ECO:0000256" key="10">
    <source>
        <dbReference type="ARBA" id="ARBA00022723"/>
    </source>
</evidence>
<proteinExistence type="inferred from homology"/>
<feature type="binding site" evidence="14">
    <location>
        <position position="28"/>
    </location>
    <ligand>
        <name>Mg(2+)</name>
        <dbReference type="ChEBI" id="CHEBI:18420"/>
        <label>2</label>
    </ligand>
</feature>
<comment type="cofactor">
    <cofactor evidence="14">
        <name>Mg(2+)</name>
        <dbReference type="ChEBI" id="CHEBI:18420"/>
    </cofactor>
    <cofactor evidence="14">
        <name>Mn(2+)</name>
        <dbReference type="ChEBI" id="CHEBI:29035"/>
    </cofactor>
    <text evidence="14">Binds 2 divalent metal cations per subunit. Magnesium or manganese.</text>
</comment>
<evidence type="ECO:0000256" key="12">
    <source>
        <dbReference type="ARBA" id="ARBA00023211"/>
    </source>
</evidence>
<dbReference type="UniPathway" id="UPA00275">
    <property type="reaction ID" value="UER00399"/>
</dbReference>
<comment type="similarity">
    <text evidence="14">Belongs to the DHBP synthase family.</text>
</comment>
<dbReference type="HAMAP" id="MF_00180">
    <property type="entry name" value="RibB"/>
    <property type="match status" value="1"/>
</dbReference>
<feature type="binding site" evidence="14">
    <location>
        <begin position="140"/>
        <end position="144"/>
    </location>
    <ligand>
        <name>D-ribulose 5-phosphate</name>
        <dbReference type="ChEBI" id="CHEBI:58121"/>
    </ligand>
</feature>
<evidence type="ECO:0000256" key="1">
    <source>
        <dbReference type="ARBA" id="ARBA00000141"/>
    </source>
</evidence>
<dbReference type="Pfam" id="PF00925">
    <property type="entry name" value="GTP_cyclohydro2"/>
    <property type="match status" value="1"/>
</dbReference>
<dbReference type="GO" id="GO:0000287">
    <property type="term" value="F:magnesium ion binding"/>
    <property type="evidence" value="ECO:0007669"/>
    <property type="project" value="UniProtKB-UniRule"/>
</dbReference>
<dbReference type="GO" id="GO:0009231">
    <property type="term" value="P:riboflavin biosynthetic process"/>
    <property type="evidence" value="ECO:0007669"/>
    <property type="project" value="UniProtKB-UniRule"/>
</dbReference>